<name>A0A0G1KE66_9BACT</name>
<evidence type="ECO:0000256" key="1">
    <source>
        <dbReference type="SAM" id="MobiDB-lite"/>
    </source>
</evidence>
<gene>
    <name evidence="2" type="ORF">UW79_C0012G0036</name>
</gene>
<sequence>MKKLNIILMVVCLVLGGALFFFFQGGGGENLTSSSPSPSPSPTAEVQLSPGPTPGLIVDEVKDADYWARLLDPESRYFVLFPGCEKIYPSNVTFKNDIVIMLDNRLSDQPQTLRIGDRSFDLEPRGWYLTTLHSSKLPARLTMFCGSIELGQIDLE</sequence>
<accession>A0A0G1KE66</accession>
<organism evidence="2 3">
    <name type="scientific">Candidatus Yanofskybacteria bacterium GW2011_GWA2_44_9</name>
    <dbReference type="NCBI Taxonomy" id="1619025"/>
    <lineage>
        <taxon>Bacteria</taxon>
        <taxon>Candidatus Yanofskyibacteriota</taxon>
    </lineage>
</organism>
<reference evidence="2 3" key="1">
    <citation type="journal article" date="2015" name="Nature">
        <title>rRNA introns, odd ribosomes, and small enigmatic genomes across a large radiation of phyla.</title>
        <authorList>
            <person name="Brown C.T."/>
            <person name="Hug L.A."/>
            <person name="Thomas B.C."/>
            <person name="Sharon I."/>
            <person name="Castelle C.J."/>
            <person name="Singh A."/>
            <person name="Wilkins M.J."/>
            <person name="Williams K.H."/>
            <person name="Banfield J.F."/>
        </authorList>
    </citation>
    <scope>NUCLEOTIDE SEQUENCE [LARGE SCALE GENOMIC DNA]</scope>
</reference>
<protein>
    <submittedName>
        <fullName evidence="2">Uncharacterized protein</fullName>
    </submittedName>
</protein>
<feature type="region of interest" description="Disordered" evidence="1">
    <location>
        <begin position="31"/>
        <end position="51"/>
    </location>
</feature>
<comment type="caution">
    <text evidence="2">The sequence shown here is derived from an EMBL/GenBank/DDBJ whole genome shotgun (WGS) entry which is preliminary data.</text>
</comment>
<evidence type="ECO:0000313" key="2">
    <source>
        <dbReference type="EMBL" id="KKT82026.1"/>
    </source>
</evidence>
<evidence type="ECO:0000313" key="3">
    <source>
        <dbReference type="Proteomes" id="UP000034032"/>
    </source>
</evidence>
<dbReference type="EMBL" id="LCJR01000012">
    <property type="protein sequence ID" value="KKT82026.1"/>
    <property type="molecule type" value="Genomic_DNA"/>
</dbReference>
<proteinExistence type="predicted"/>
<dbReference type="AlphaFoldDB" id="A0A0G1KE66"/>
<dbReference type="Proteomes" id="UP000034032">
    <property type="component" value="Unassembled WGS sequence"/>
</dbReference>